<dbReference type="VEuPathDB" id="MicrosporidiaDB:SLOPH_2488"/>
<keyword evidence="2" id="KW-1185">Reference proteome</keyword>
<reference evidence="2" key="1">
    <citation type="journal article" date="2013" name="PLoS Genet.">
        <title>The genome of Spraguea lophii and the basis of host-microsporidian interactions.</title>
        <authorList>
            <person name="Campbell S.E."/>
            <person name="Williams T.A."/>
            <person name="Yousuf A."/>
            <person name="Soanes D.M."/>
            <person name="Paszkiewicz K.H."/>
            <person name="Williams B.A.P."/>
        </authorList>
    </citation>
    <scope>NUCLEOTIDE SEQUENCE [LARGE SCALE GENOMIC DNA]</scope>
    <source>
        <strain evidence="2">42_110</strain>
    </source>
</reference>
<dbReference type="InParanoid" id="S7W614"/>
<evidence type="ECO:0000313" key="1">
    <source>
        <dbReference type="EMBL" id="EPR78215.1"/>
    </source>
</evidence>
<organism evidence="1 2">
    <name type="scientific">Spraguea lophii (strain 42_110)</name>
    <name type="common">Microsporidian parasite</name>
    <dbReference type="NCBI Taxonomy" id="1358809"/>
    <lineage>
        <taxon>Eukaryota</taxon>
        <taxon>Fungi</taxon>
        <taxon>Fungi incertae sedis</taxon>
        <taxon>Microsporidia</taxon>
        <taxon>Spragueidae</taxon>
        <taxon>Spraguea</taxon>
    </lineage>
</organism>
<gene>
    <name evidence="1" type="ORF">SLOPH_2488</name>
</gene>
<feature type="non-terminal residue" evidence="1">
    <location>
        <position position="1"/>
    </location>
</feature>
<accession>S7W614</accession>
<dbReference type="EMBL" id="ATCN01000939">
    <property type="protein sequence ID" value="EPR78215.1"/>
    <property type="molecule type" value="Genomic_DNA"/>
</dbReference>
<dbReference type="AlphaFoldDB" id="S7W614"/>
<evidence type="ECO:0000313" key="2">
    <source>
        <dbReference type="Proteomes" id="UP000014978"/>
    </source>
</evidence>
<protein>
    <submittedName>
        <fullName evidence="1">Uncharacterized protein</fullName>
    </submittedName>
</protein>
<dbReference type="HOGENOM" id="CLU_1745004_0_0_1"/>
<comment type="caution">
    <text evidence="1">The sequence shown here is derived from an EMBL/GenBank/DDBJ whole genome shotgun (WGS) entry which is preliminary data.</text>
</comment>
<name>S7W614_SPRLO</name>
<dbReference type="Proteomes" id="UP000014978">
    <property type="component" value="Unassembled WGS sequence"/>
</dbReference>
<sequence>LEMSIKNTLIKVTQILTKIAALSLDMQSKHFGFRPFQNYFSLLNVHFSILRVKDVLLCFYLNNGAPKFEPMLRNYKFSNLNSFLEYNIYDMYESIKNIFSLSDKIDDEFKKRIINKIVKIFSKTSVNTINMYSLDDIKSIVNIFVDVDDL</sequence>
<proteinExistence type="predicted"/>